<dbReference type="Pfam" id="PF24968">
    <property type="entry name" value="DUF7770"/>
    <property type="match status" value="1"/>
</dbReference>
<dbReference type="Proteomes" id="UP001390339">
    <property type="component" value="Unassembled WGS sequence"/>
</dbReference>
<protein>
    <recommendedName>
        <fullName evidence="1">DUF7770 domain-containing protein</fullName>
    </recommendedName>
</protein>
<feature type="domain" description="DUF7770" evidence="1">
    <location>
        <begin position="26"/>
        <end position="152"/>
    </location>
</feature>
<dbReference type="InterPro" id="IPR056672">
    <property type="entry name" value="DUF7770"/>
</dbReference>
<evidence type="ECO:0000313" key="3">
    <source>
        <dbReference type="Proteomes" id="UP001390339"/>
    </source>
</evidence>
<evidence type="ECO:0000259" key="1">
    <source>
        <dbReference type="Pfam" id="PF24968"/>
    </source>
</evidence>
<dbReference type="EMBL" id="JAPCWZ010000004">
    <property type="protein sequence ID" value="KAK8867347.1"/>
    <property type="molecule type" value="Genomic_DNA"/>
</dbReference>
<gene>
    <name evidence="2" type="ORF">PGQ11_005925</name>
</gene>
<proteinExistence type="predicted"/>
<name>A0ABR2IR07_9PEZI</name>
<sequence length="157" mass="17721">MLFTILNNNWDLEVSDQNLRATAAKIHICALCNELNDGEDDQPPTIHWVVYLQTGSDSCIMLEMAPGYDEDGLRGKSLATSFPSPFTDETLRHFIYTPNCGSEVAEILNMIQTRYQHAYTFSPEREGSRYWISVMLEDAEVESVLSNVSDDAISKFS</sequence>
<reference evidence="2 3" key="1">
    <citation type="journal article" date="2024" name="IMA Fungus">
        <title>Apiospora arundinis, a panoply of carbohydrate-active enzymes and secondary metabolites.</title>
        <authorList>
            <person name="Sorensen T."/>
            <person name="Petersen C."/>
            <person name="Muurmann A.T."/>
            <person name="Christiansen J.V."/>
            <person name="Brundto M.L."/>
            <person name="Overgaard C.K."/>
            <person name="Boysen A.T."/>
            <person name="Wollenberg R.D."/>
            <person name="Larsen T.O."/>
            <person name="Sorensen J.L."/>
            <person name="Nielsen K.L."/>
            <person name="Sondergaard T.E."/>
        </authorList>
    </citation>
    <scope>NUCLEOTIDE SEQUENCE [LARGE SCALE GENOMIC DNA]</scope>
    <source>
        <strain evidence="2 3">AAU 773</strain>
    </source>
</reference>
<evidence type="ECO:0000313" key="2">
    <source>
        <dbReference type="EMBL" id="KAK8867347.1"/>
    </source>
</evidence>
<accession>A0ABR2IR07</accession>
<comment type="caution">
    <text evidence="2">The sequence shown here is derived from an EMBL/GenBank/DDBJ whole genome shotgun (WGS) entry which is preliminary data.</text>
</comment>
<organism evidence="2 3">
    <name type="scientific">Apiospora arundinis</name>
    <dbReference type="NCBI Taxonomy" id="335852"/>
    <lineage>
        <taxon>Eukaryota</taxon>
        <taxon>Fungi</taxon>
        <taxon>Dikarya</taxon>
        <taxon>Ascomycota</taxon>
        <taxon>Pezizomycotina</taxon>
        <taxon>Sordariomycetes</taxon>
        <taxon>Xylariomycetidae</taxon>
        <taxon>Amphisphaeriales</taxon>
        <taxon>Apiosporaceae</taxon>
        <taxon>Apiospora</taxon>
    </lineage>
</organism>
<keyword evidence="3" id="KW-1185">Reference proteome</keyword>